<evidence type="ECO:0000256" key="5">
    <source>
        <dbReference type="ARBA" id="ARBA00022692"/>
    </source>
</evidence>
<dbReference type="PANTHER" id="PTHR30576">
    <property type="entry name" value="COLANIC BIOSYNTHESIS UDP-GLUCOSE LIPID CARRIER TRANSFERASE"/>
    <property type="match status" value="1"/>
</dbReference>
<comment type="caution">
    <text evidence="11">The sequence shown here is derived from an EMBL/GenBank/DDBJ whole genome shotgun (WGS) entry which is preliminary data.</text>
</comment>
<dbReference type="RefSeq" id="WP_386735527.1">
    <property type="nucleotide sequence ID" value="NZ_JBHRXI010000010.1"/>
</dbReference>
<keyword evidence="3" id="KW-1003">Cell membrane</keyword>
<evidence type="ECO:0000256" key="4">
    <source>
        <dbReference type="ARBA" id="ARBA00022679"/>
    </source>
</evidence>
<keyword evidence="6 9" id="KW-1133">Transmembrane helix</keyword>
<protein>
    <submittedName>
        <fullName evidence="11">Sugar transferase</fullName>
    </submittedName>
</protein>
<evidence type="ECO:0000256" key="2">
    <source>
        <dbReference type="ARBA" id="ARBA00006464"/>
    </source>
</evidence>
<gene>
    <name evidence="11" type="ORF">ACFORG_11175</name>
</gene>
<keyword evidence="4 11" id="KW-0808">Transferase</keyword>
<evidence type="ECO:0000256" key="7">
    <source>
        <dbReference type="ARBA" id="ARBA00023136"/>
    </source>
</evidence>
<evidence type="ECO:0000259" key="10">
    <source>
        <dbReference type="Pfam" id="PF02397"/>
    </source>
</evidence>
<feature type="transmembrane region" description="Helical" evidence="9">
    <location>
        <begin position="67"/>
        <end position="90"/>
    </location>
</feature>
<dbReference type="InterPro" id="IPR003362">
    <property type="entry name" value="Bact_transf"/>
</dbReference>
<keyword evidence="5 9" id="KW-0812">Transmembrane</keyword>
<evidence type="ECO:0000313" key="12">
    <source>
        <dbReference type="Proteomes" id="UP001595629"/>
    </source>
</evidence>
<keyword evidence="7 9" id="KW-0472">Membrane</keyword>
<name>A0ABV7TFD4_9RHOB</name>
<evidence type="ECO:0000313" key="11">
    <source>
        <dbReference type="EMBL" id="MFC3614324.1"/>
    </source>
</evidence>
<evidence type="ECO:0000256" key="3">
    <source>
        <dbReference type="ARBA" id="ARBA00022475"/>
    </source>
</evidence>
<dbReference type="PANTHER" id="PTHR30576:SF4">
    <property type="entry name" value="UNDECAPRENYL-PHOSPHATE GALACTOSE PHOSPHOTRANSFERASE"/>
    <property type="match status" value="1"/>
</dbReference>
<accession>A0ABV7TFD4</accession>
<proteinExistence type="inferred from homology"/>
<feature type="domain" description="Bacterial sugar transferase" evidence="10">
    <location>
        <begin position="62"/>
        <end position="251"/>
    </location>
</feature>
<dbReference type="EMBL" id="JBHRXI010000010">
    <property type="protein sequence ID" value="MFC3614324.1"/>
    <property type="molecule type" value="Genomic_DNA"/>
</dbReference>
<dbReference type="Pfam" id="PF02397">
    <property type="entry name" value="Bac_transf"/>
    <property type="match status" value="1"/>
</dbReference>
<comment type="similarity">
    <text evidence="2">Belongs to the bacterial sugar transferase family.</text>
</comment>
<comment type="subcellular location">
    <subcellularLocation>
        <location evidence="1">Cell membrane</location>
    </subcellularLocation>
</comment>
<evidence type="ECO:0000256" key="8">
    <source>
        <dbReference type="ARBA" id="ARBA00023169"/>
    </source>
</evidence>
<keyword evidence="8" id="KW-0270">Exopolysaccharide synthesis</keyword>
<dbReference type="Proteomes" id="UP001595629">
    <property type="component" value="Unassembled WGS sequence"/>
</dbReference>
<keyword evidence="12" id="KW-1185">Reference proteome</keyword>
<organism evidence="11 12">
    <name type="scientific">Lutimaribacter marinistellae</name>
    <dbReference type="NCBI Taxonomy" id="1820329"/>
    <lineage>
        <taxon>Bacteria</taxon>
        <taxon>Pseudomonadati</taxon>
        <taxon>Pseudomonadota</taxon>
        <taxon>Alphaproteobacteria</taxon>
        <taxon>Rhodobacterales</taxon>
        <taxon>Roseobacteraceae</taxon>
        <taxon>Lutimaribacter</taxon>
    </lineage>
</organism>
<sequence length="256" mass="28970">MKDQTPKLVRPATPHAFSGLLHLSHWQYEQVAVVPERNTLPYLGEDAADTMASSGFYSGFVKRVLDILFVILSLPVALPIILLCALALYLEGGRPFYTQPRLGRGGRRFSIYKLRTMITNADETLERILREDPVLRAEWESTQKLKNDPRITPVGDFLRKTSLDELPQLWNVLTGEMSIVGPRPMLPQQLPLYRTPETYFSLRPGITGLWQVSARNEKGFGYRAEVDAEYLHKLNLGTDLSILVQTVGVVLRQTGY</sequence>
<dbReference type="GO" id="GO:0016740">
    <property type="term" value="F:transferase activity"/>
    <property type="evidence" value="ECO:0007669"/>
    <property type="project" value="UniProtKB-KW"/>
</dbReference>
<reference evidence="12" key="1">
    <citation type="journal article" date="2019" name="Int. J. Syst. Evol. Microbiol.">
        <title>The Global Catalogue of Microorganisms (GCM) 10K type strain sequencing project: providing services to taxonomists for standard genome sequencing and annotation.</title>
        <authorList>
            <consortium name="The Broad Institute Genomics Platform"/>
            <consortium name="The Broad Institute Genome Sequencing Center for Infectious Disease"/>
            <person name="Wu L."/>
            <person name="Ma J."/>
        </authorList>
    </citation>
    <scope>NUCLEOTIDE SEQUENCE [LARGE SCALE GENOMIC DNA]</scope>
    <source>
        <strain evidence="12">KCTC 42911</strain>
    </source>
</reference>
<evidence type="ECO:0000256" key="6">
    <source>
        <dbReference type="ARBA" id="ARBA00022989"/>
    </source>
</evidence>
<evidence type="ECO:0000256" key="9">
    <source>
        <dbReference type="SAM" id="Phobius"/>
    </source>
</evidence>
<evidence type="ECO:0000256" key="1">
    <source>
        <dbReference type="ARBA" id="ARBA00004236"/>
    </source>
</evidence>